<evidence type="ECO:0000313" key="11">
    <source>
        <dbReference type="Proteomes" id="UP000470082"/>
    </source>
</evidence>
<comment type="subcellular location">
    <subcellularLocation>
        <location evidence="1">Cell membrane</location>
        <topology evidence="1">Multi-pass membrane protein</topology>
    </subcellularLocation>
</comment>
<evidence type="ECO:0000313" key="10">
    <source>
        <dbReference type="EMBL" id="MSS01787.1"/>
    </source>
</evidence>
<sequence>MLIRFLFILIQRKLKLNSMTRTKVITFLSFMISISVILQYIEISIPFLPSFLKLDFSDVPQILTTALLGPWMGILVSLCKNGIHLFISQSGFIGELSNFILGASFCLIFGYIWPHSKKAGILLACIFMAFMSYYSNYYLIYPLYYKVGFSQSAILSMYQLIVPSISNLSQALLVFNVPFTFIKGLLNTGIFLLIFSRIRHLSRL</sequence>
<dbReference type="Pfam" id="PF12822">
    <property type="entry name" value="ECF_trnsprt"/>
    <property type="match status" value="1"/>
</dbReference>
<gene>
    <name evidence="10" type="ORF">FYJ50_06710</name>
</gene>
<protein>
    <recommendedName>
        <fullName evidence="8">Riboflavin transporter</fullName>
    </recommendedName>
</protein>
<dbReference type="Proteomes" id="UP000470082">
    <property type="component" value="Unassembled WGS sequence"/>
</dbReference>
<evidence type="ECO:0000256" key="5">
    <source>
        <dbReference type="ARBA" id="ARBA00022692"/>
    </source>
</evidence>
<dbReference type="PANTHER" id="PTHR38438:SF1">
    <property type="entry name" value="RIBOFLAVIN TRANSPORTER RIBU"/>
    <property type="match status" value="1"/>
</dbReference>
<accession>A0A7X2T3S8</accession>
<name>A0A7X2T3S8_9FIRM</name>
<keyword evidence="11" id="KW-1185">Reference proteome</keyword>
<comment type="function">
    <text evidence="8">Probably a riboflavin-binding protein that interacts with the energy-coupling factor (ECF) ABC-transporter complex.</text>
</comment>
<feature type="transmembrane region" description="Helical" evidence="9">
    <location>
        <begin position="143"/>
        <end position="161"/>
    </location>
</feature>
<dbReference type="PANTHER" id="PTHR38438">
    <property type="entry name" value="RIBOFLAVIN TRANSPORTER RIBU"/>
    <property type="match status" value="1"/>
</dbReference>
<keyword evidence="4 8" id="KW-1003">Cell membrane</keyword>
<evidence type="ECO:0000256" key="4">
    <source>
        <dbReference type="ARBA" id="ARBA00022475"/>
    </source>
</evidence>
<feature type="transmembrane region" description="Helical" evidence="9">
    <location>
        <begin position="119"/>
        <end position="136"/>
    </location>
</feature>
<feature type="transmembrane region" description="Helical" evidence="9">
    <location>
        <begin position="61"/>
        <end position="79"/>
    </location>
</feature>
<evidence type="ECO:0000256" key="6">
    <source>
        <dbReference type="ARBA" id="ARBA00022989"/>
    </source>
</evidence>
<dbReference type="GO" id="GO:0005886">
    <property type="term" value="C:plasma membrane"/>
    <property type="evidence" value="ECO:0007669"/>
    <property type="project" value="UniProtKB-SubCell"/>
</dbReference>
<feature type="transmembrane region" description="Helical" evidence="9">
    <location>
        <begin position="173"/>
        <end position="195"/>
    </location>
</feature>
<dbReference type="AlphaFoldDB" id="A0A7X2T3S8"/>
<dbReference type="InterPro" id="IPR025720">
    <property type="entry name" value="RibU"/>
</dbReference>
<dbReference type="EMBL" id="VUMM01000012">
    <property type="protein sequence ID" value="MSS01787.1"/>
    <property type="molecule type" value="Genomic_DNA"/>
</dbReference>
<keyword evidence="3 8" id="KW-0813">Transport</keyword>
<comment type="similarity">
    <text evidence="2 8">Belongs to the prokaryotic riboflavin transporter (P-RFT) (TC 2.A.87) family.</text>
</comment>
<keyword evidence="7 8" id="KW-0472">Membrane</keyword>
<evidence type="ECO:0000256" key="7">
    <source>
        <dbReference type="ARBA" id="ARBA00023136"/>
    </source>
</evidence>
<comment type="caution">
    <text evidence="10">The sequence shown here is derived from an EMBL/GenBank/DDBJ whole genome shotgun (WGS) entry which is preliminary data.</text>
</comment>
<feature type="transmembrane region" description="Helical" evidence="9">
    <location>
        <begin position="91"/>
        <end position="113"/>
    </location>
</feature>
<keyword evidence="5 9" id="KW-0812">Transmembrane</keyword>
<dbReference type="Gene3D" id="1.10.1760.20">
    <property type="match status" value="1"/>
</dbReference>
<keyword evidence="6 9" id="KW-1133">Transmembrane helix</keyword>
<dbReference type="PIRSF" id="PIRSF037778">
    <property type="entry name" value="UCP037778_transp_RibU"/>
    <property type="match status" value="1"/>
</dbReference>
<proteinExistence type="inferred from homology"/>
<reference evidence="10 11" key="1">
    <citation type="submission" date="2019-08" db="EMBL/GenBank/DDBJ databases">
        <title>In-depth cultivation of the pig gut microbiome towards novel bacterial diversity and tailored functional studies.</title>
        <authorList>
            <person name="Wylensek D."/>
            <person name="Hitch T.C.A."/>
            <person name="Clavel T."/>
        </authorList>
    </citation>
    <scope>NUCLEOTIDE SEQUENCE [LARGE SCALE GENOMIC DNA]</scope>
    <source>
        <strain evidence="10 11">LKV-178-WT-2G</strain>
    </source>
</reference>
<evidence type="ECO:0000256" key="3">
    <source>
        <dbReference type="ARBA" id="ARBA00022448"/>
    </source>
</evidence>
<dbReference type="GO" id="GO:0032217">
    <property type="term" value="F:riboflavin transmembrane transporter activity"/>
    <property type="evidence" value="ECO:0007669"/>
    <property type="project" value="UniProtKB-UniRule"/>
</dbReference>
<feature type="transmembrane region" description="Helical" evidence="9">
    <location>
        <begin position="21"/>
        <end position="41"/>
    </location>
</feature>
<dbReference type="InterPro" id="IPR024529">
    <property type="entry name" value="ECF_trnsprt_substrate-spec"/>
</dbReference>
<evidence type="ECO:0000256" key="9">
    <source>
        <dbReference type="SAM" id="Phobius"/>
    </source>
</evidence>
<evidence type="ECO:0000256" key="2">
    <source>
        <dbReference type="ARBA" id="ARBA00005540"/>
    </source>
</evidence>
<organism evidence="10 11">
    <name type="scientific">Floccifex porci</name>
    <dbReference type="NCBI Taxonomy" id="2606629"/>
    <lineage>
        <taxon>Bacteria</taxon>
        <taxon>Bacillati</taxon>
        <taxon>Bacillota</taxon>
        <taxon>Erysipelotrichia</taxon>
        <taxon>Erysipelotrichales</taxon>
        <taxon>Erysipelotrichaceae</taxon>
        <taxon>Floccifex</taxon>
    </lineage>
</organism>
<evidence type="ECO:0000256" key="8">
    <source>
        <dbReference type="PIRNR" id="PIRNR037778"/>
    </source>
</evidence>
<evidence type="ECO:0000256" key="1">
    <source>
        <dbReference type="ARBA" id="ARBA00004651"/>
    </source>
</evidence>